<organism evidence="4 5">
    <name type="scientific">Catenuloplanes atrovinosus</name>
    <dbReference type="NCBI Taxonomy" id="137266"/>
    <lineage>
        <taxon>Bacteria</taxon>
        <taxon>Bacillati</taxon>
        <taxon>Actinomycetota</taxon>
        <taxon>Actinomycetes</taxon>
        <taxon>Micromonosporales</taxon>
        <taxon>Micromonosporaceae</taxon>
        <taxon>Catenuloplanes</taxon>
    </lineage>
</organism>
<dbReference type="EMBL" id="JAVDYB010000001">
    <property type="protein sequence ID" value="MDR7276923.1"/>
    <property type="molecule type" value="Genomic_DNA"/>
</dbReference>
<gene>
    <name evidence="4" type="ORF">J2S41_003701</name>
</gene>
<keyword evidence="2" id="KW-0812">Transmembrane</keyword>
<sequence length="382" mass="41370">MPGEVIDEHLDHTERFAAYLRMLKNRSGFGFSQLGKLAGVSSSSLHRYCSGASVPQDYRIVLSFAKSCGASPEEIRHLHRLWAAAEAVRRTEPVTRPPAPVPADAPAEVEVGAEPEPPATEEPAAEQPAAEPVIAMEPSESAPPRRPRRRLIALAAAVCVAVVLAAAAGLYALRNPQDPPATGPADDRMLFSRACEDPVSMGQNDECVFEVQTLLARAGGKLDVDGAFGPETLRRVTAFQVLAGLPPRGVVDDATKAALYEQRVSMATWPREQVEARIRQVFPEDPDHAVAIARCQSRLDPLHITPNTNGSRNWGVFQISDSTLKKLEGTPVQAFDPEWNINAARQLWSVTRDFRSWPFCEAALNATPTPTPPTAEATGPGR</sequence>
<evidence type="ECO:0000256" key="2">
    <source>
        <dbReference type="SAM" id="Phobius"/>
    </source>
</evidence>
<reference evidence="4" key="1">
    <citation type="submission" date="2023-07" db="EMBL/GenBank/DDBJ databases">
        <title>Sequencing the genomes of 1000 actinobacteria strains.</title>
        <authorList>
            <person name="Klenk H.-P."/>
        </authorList>
    </citation>
    <scope>NUCLEOTIDE SEQUENCE</scope>
    <source>
        <strain evidence="4">DSM 44707</strain>
    </source>
</reference>
<dbReference type="Proteomes" id="UP001183643">
    <property type="component" value="Unassembled WGS sequence"/>
</dbReference>
<dbReference type="Gene3D" id="1.10.101.10">
    <property type="entry name" value="PGBD-like superfamily/PGBD"/>
    <property type="match status" value="1"/>
</dbReference>
<dbReference type="InterPro" id="IPR036366">
    <property type="entry name" value="PGBDSf"/>
</dbReference>
<feature type="domain" description="Peptidoglycan binding-like" evidence="3">
    <location>
        <begin position="208"/>
        <end position="259"/>
    </location>
</feature>
<protein>
    <recommendedName>
        <fullName evidence="3">Peptidoglycan binding-like domain-containing protein</fullName>
    </recommendedName>
</protein>
<feature type="region of interest" description="Disordered" evidence="1">
    <location>
        <begin position="91"/>
        <end position="144"/>
    </location>
</feature>
<name>A0AAE3YN86_9ACTN</name>
<dbReference type="Pfam" id="PF01471">
    <property type="entry name" value="PG_binding_1"/>
    <property type="match status" value="1"/>
</dbReference>
<comment type="caution">
    <text evidence="4">The sequence shown here is derived from an EMBL/GenBank/DDBJ whole genome shotgun (WGS) entry which is preliminary data.</text>
</comment>
<dbReference type="AlphaFoldDB" id="A0AAE3YN86"/>
<dbReference type="Pfam" id="PF13560">
    <property type="entry name" value="HTH_31"/>
    <property type="match status" value="1"/>
</dbReference>
<keyword evidence="2" id="KW-1133">Transmembrane helix</keyword>
<feature type="compositionally biased region" description="Low complexity" evidence="1">
    <location>
        <begin position="104"/>
        <end position="114"/>
    </location>
</feature>
<dbReference type="InterPro" id="IPR023346">
    <property type="entry name" value="Lysozyme-like_dom_sf"/>
</dbReference>
<keyword evidence="2" id="KW-0472">Membrane</keyword>
<evidence type="ECO:0000313" key="5">
    <source>
        <dbReference type="Proteomes" id="UP001183643"/>
    </source>
</evidence>
<evidence type="ECO:0000313" key="4">
    <source>
        <dbReference type="EMBL" id="MDR7276923.1"/>
    </source>
</evidence>
<proteinExistence type="predicted"/>
<dbReference type="SUPFAM" id="SSF47090">
    <property type="entry name" value="PGBD-like"/>
    <property type="match status" value="1"/>
</dbReference>
<accession>A0AAE3YN86</accession>
<evidence type="ECO:0000256" key="1">
    <source>
        <dbReference type="SAM" id="MobiDB-lite"/>
    </source>
</evidence>
<dbReference type="RefSeq" id="WP_310369130.1">
    <property type="nucleotide sequence ID" value="NZ_JAVDYB010000001.1"/>
</dbReference>
<feature type="compositionally biased region" description="Low complexity" evidence="1">
    <location>
        <begin position="121"/>
        <end position="135"/>
    </location>
</feature>
<keyword evidence="5" id="KW-1185">Reference proteome</keyword>
<dbReference type="InterPro" id="IPR002477">
    <property type="entry name" value="Peptidoglycan-bd-like"/>
</dbReference>
<dbReference type="SUPFAM" id="SSF53955">
    <property type="entry name" value="Lysozyme-like"/>
    <property type="match status" value="1"/>
</dbReference>
<evidence type="ECO:0000259" key="3">
    <source>
        <dbReference type="Pfam" id="PF01471"/>
    </source>
</evidence>
<dbReference type="InterPro" id="IPR036365">
    <property type="entry name" value="PGBD-like_sf"/>
</dbReference>
<feature type="transmembrane region" description="Helical" evidence="2">
    <location>
        <begin position="151"/>
        <end position="173"/>
    </location>
</feature>